<dbReference type="Pfam" id="PF00082">
    <property type="entry name" value="Peptidase_S8"/>
    <property type="match status" value="1"/>
</dbReference>
<evidence type="ECO:0000313" key="9">
    <source>
        <dbReference type="Proteomes" id="UP000800040"/>
    </source>
</evidence>
<dbReference type="Gene3D" id="2.60.120.380">
    <property type="match status" value="1"/>
</dbReference>
<proteinExistence type="inferred from homology"/>
<keyword evidence="9" id="KW-1185">Reference proteome</keyword>
<dbReference type="InterPro" id="IPR000209">
    <property type="entry name" value="Peptidase_S8/S53_dom"/>
</dbReference>
<dbReference type="InterPro" id="IPR036852">
    <property type="entry name" value="Peptidase_S8/S53_dom_sf"/>
</dbReference>
<dbReference type="SUPFAM" id="SSF52743">
    <property type="entry name" value="Subtilisin-like"/>
    <property type="match status" value="1"/>
</dbReference>
<dbReference type="InterPro" id="IPR051048">
    <property type="entry name" value="Peptidase_S8/S53_subtilisin"/>
</dbReference>
<dbReference type="PANTHER" id="PTHR43399:SF4">
    <property type="entry name" value="CELL WALL-ASSOCIATED PROTEASE"/>
    <property type="match status" value="1"/>
</dbReference>
<organism evidence="8 9">
    <name type="scientific">Decorospora gaudefroyi</name>
    <dbReference type="NCBI Taxonomy" id="184978"/>
    <lineage>
        <taxon>Eukaryota</taxon>
        <taxon>Fungi</taxon>
        <taxon>Dikarya</taxon>
        <taxon>Ascomycota</taxon>
        <taxon>Pezizomycotina</taxon>
        <taxon>Dothideomycetes</taxon>
        <taxon>Pleosporomycetidae</taxon>
        <taxon>Pleosporales</taxon>
        <taxon>Pleosporineae</taxon>
        <taxon>Pleosporaceae</taxon>
        <taxon>Decorospora</taxon>
    </lineage>
</organism>
<evidence type="ECO:0000256" key="4">
    <source>
        <dbReference type="ARBA" id="ARBA00022825"/>
    </source>
</evidence>
<dbReference type="InterPro" id="IPR015500">
    <property type="entry name" value="Peptidase_S8_subtilisin-rel"/>
</dbReference>
<protein>
    <submittedName>
        <fullName evidence="8">Subtilisin-like protein</fullName>
    </submittedName>
</protein>
<keyword evidence="3 6" id="KW-0378">Hydrolase</keyword>
<dbReference type="AlphaFoldDB" id="A0A6A5KK07"/>
<accession>A0A6A5KK07</accession>
<feature type="active site" description="Charge relay system" evidence="5 6">
    <location>
        <position position="512"/>
    </location>
</feature>
<sequence length="769" mass="84957">MAAPSITVNGNIVEPAGQQEGGEHFQADASHSNYILLCCTERLQLNQSEELNRLHVKALDFIRDNTYFCRYDPVNLEEVRALPYVVYANVYHPEFVINERLKGTAARPPRGHSFLTAAHAKTTDDEKWIKVYIIPHSDRYGDIPALQTRLVQELGLSPDAVIPEPCCLRAKLRVQDLRTVARYDEVQSIDEVFDIVPLNTVARHDLVADPSEFSPPMRAVMDSLNGEIISVADTGLDYTHEAFNNKISPAQCFSFRPPQSGRPVPDILDTDGHGTHVAASVVGKGDSHAFGAINGTAAGARLFFQCIFKPNGQVLADAFNYDAMLDQAYAAECRIHNFSVGTKNYEMVDDKPVERRLGYTTEARFIDRHLNRRERYDLVVVTGAGNDQGIVHEAVAEIGGIASSKNTIVVGACESSRTILRPGVLERPRRYRYSTEAESVKGCTDAMASFSSRGPLITTVGKTRGRIKPDVVAPGVAIYSARSKGLLTPNKYDVYGTAHPQDDRWVFGEGTSMSTALVSGCCAVIRRALLKDTFRPLAPAALVKALLINGAKQMPRVQPNEQGFGRVSLGRSLLHTVVNAGEHTHWGYWPQGNEYFDSALRNYRETLAIPVPPPPTARPILHTVRQEVGYTCTLKVTMCYNDGANADGSLVNSLTVRVERPIKGVLLPEVRYGNAPAWNLTARDRVNNVQQVVWEDIGPGEVHIIVEAEESINPPDGTQPYALAWMVQYVPRCKAFNDTYKREYNILAERYSHFEAAGMAAARSNVARP</sequence>
<evidence type="ECO:0000313" key="8">
    <source>
        <dbReference type="EMBL" id="KAF1834714.1"/>
    </source>
</evidence>
<evidence type="ECO:0000256" key="3">
    <source>
        <dbReference type="ARBA" id="ARBA00022801"/>
    </source>
</evidence>
<dbReference type="OrthoDB" id="10256524at2759"/>
<dbReference type="EMBL" id="ML975298">
    <property type="protein sequence ID" value="KAF1834714.1"/>
    <property type="molecule type" value="Genomic_DNA"/>
</dbReference>
<gene>
    <name evidence="8" type="ORF">BDW02DRAFT_568820</name>
</gene>
<dbReference type="PANTHER" id="PTHR43399">
    <property type="entry name" value="SUBTILISIN-RELATED"/>
    <property type="match status" value="1"/>
</dbReference>
<dbReference type="GO" id="GO:0004252">
    <property type="term" value="F:serine-type endopeptidase activity"/>
    <property type="evidence" value="ECO:0007669"/>
    <property type="project" value="UniProtKB-UniRule"/>
</dbReference>
<dbReference type="PROSITE" id="PS51892">
    <property type="entry name" value="SUBTILASE"/>
    <property type="match status" value="1"/>
</dbReference>
<keyword evidence="4 6" id="KW-0720">Serine protease</keyword>
<comment type="similarity">
    <text evidence="1 6">Belongs to the peptidase S8 family.</text>
</comment>
<dbReference type="Proteomes" id="UP000800040">
    <property type="component" value="Unassembled WGS sequence"/>
</dbReference>
<dbReference type="InterPro" id="IPR034058">
    <property type="entry name" value="TagA/B/C/D_pept_dom"/>
</dbReference>
<evidence type="ECO:0000259" key="7">
    <source>
        <dbReference type="Pfam" id="PF00082"/>
    </source>
</evidence>
<dbReference type="GO" id="GO:0006508">
    <property type="term" value="P:proteolysis"/>
    <property type="evidence" value="ECO:0007669"/>
    <property type="project" value="UniProtKB-KW"/>
</dbReference>
<dbReference type="CDD" id="cd04842">
    <property type="entry name" value="Peptidases_S8_Kp43_protease"/>
    <property type="match status" value="1"/>
</dbReference>
<evidence type="ECO:0000256" key="2">
    <source>
        <dbReference type="ARBA" id="ARBA00022670"/>
    </source>
</evidence>
<dbReference type="Gene3D" id="3.40.50.200">
    <property type="entry name" value="Peptidase S8/S53 domain"/>
    <property type="match status" value="1"/>
</dbReference>
<name>A0A6A5KK07_9PLEO</name>
<feature type="active site" description="Charge relay system" evidence="5 6">
    <location>
        <position position="273"/>
    </location>
</feature>
<evidence type="ECO:0000256" key="5">
    <source>
        <dbReference type="PIRSR" id="PIRSR615500-1"/>
    </source>
</evidence>
<evidence type="ECO:0000256" key="1">
    <source>
        <dbReference type="ARBA" id="ARBA00011073"/>
    </source>
</evidence>
<dbReference type="PRINTS" id="PR00723">
    <property type="entry name" value="SUBTILISIN"/>
</dbReference>
<evidence type="ECO:0000256" key="6">
    <source>
        <dbReference type="PROSITE-ProRule" id="PRU01240"/>
    </source>
</evidence>
<feature type="active site" description="Charge relay system" evidence="5 6">
    <location>
        <position position="233"/>
    </location>
</feature>
<keyword evidence="2 6" id="KW-0645">Protease</keyword>
<reference evidence="8" key="1">
    <citation type="submission" date="2020-01" db="EMBL/GenBank/DDBJ databases">
        <authorList>
            <consortium name="DOE Joint Genome Institute"/>
            <person name="Haridas S."/>
            <person name="Albert R."/>
            <person name="Binder M."/>
            <person name="Bloem J."/>
            <person name="Labutti K."/>
            <person name="Salamov A."/>
            <person name="Andreopoulos B."/>
            <person name="Baker S.E."/>
            <person name="Barry K."/>
            <person name="Bills G."/>
            <person name="Bluhm B.H."/>
            <person name="Cannon C."/>
            <person name="Castanera R."/>
            <person name="Culley D.E."/>
            <person name="Daum C."/>
            <person name="Ezra D."/>
            <person name="Gonzalez J.B."/>
            <person name="Henrissat B."/>
            <person name="Kuo A."/>
            <person name="Liang C."/>
            <person name="Lipzen A."/>
            <person name="Lutzoni F."/>
            <person name="Magnuson J."/>
            <person name="Mondo S."/>
            <person name="Nolan M."/>
            <person name="Ohm R."/>
            <person name="Pangilinan J."/>
            <person name="Park H.-J."/>
            <person name="Ramirez L."/>
            <person name="Alfaro M."/>
            <person name="Sun H."/>
            <person name="Tritt A."/>
            <person name="Yoshinaga Y."/>
            <person name="Zwiers L.-H."/>
            <person name="Turgeon B.G."/>
            <person name="Goodwin S.B."/>
            <person name="Spatafora J.W."/>
            <person name="Crous P.W."/>
            <person name="Grigoriev I.V."/>
        </authorList>
    </citation>
    <scope>NUCLEOTIDE SEQUENCE</scope>
    <source>
        <strain evidence="8">P77</strain>
    </source>
</reference>
<feature type="domain" description="Peptidase S8/S53" evidence="7">
    <location>
        <begin position="226"/>
        <end position="565"/>
    </location>
</feature>